<dbReference type="InterPro" id="IPR004839">
    <property type="entry name" value="Aminotransferase_I/II_large"/>
</dbReference>
<dbReference type="InterPro" id="IPR015421">
    <property type="entry name" value="PyrdxlP-dep_Trfase_major"/>
</dbReference>
<dbReference type="PIRSF" id="PIRSF000517">
    <property type="entry name" value="Tyr_transaminase"/>
    <property type="match status" value="1"/>
</dbReference>
<evidence type="ECO:0000256" key="2">
    <source>
        <dbReference type="ARBA" id="ARBA00005203"/>
    </source>
</evidence>
<evidence type="ECO:0000256" key="11">
    <source>
        <dbReference type="ARBA" id="ARBA00023232"/>
    </source>
</evidence>
<evidence type="ECO:0000256" key="1">
    <source>
        <dbReference type="ARBA" id="ARBA00001933"/>
    </source>
</evidence>
<dbReference type="NCBIfam" id="TIGR01265">
    <property type="entry name" value="tyr_nico_aTase"/>
    <property type="match status" value="1"/>
</dbReference>
<keyword evidence="9" id="KW-0828">Tyrosine catabolism</keyword>
<dbReference type="InterPro" id="IPR005958">
    <property type="entry name" value="TyrNic_aminoTrfase"/>
</dbReference>
<keyword evidence="18" id="KW-1185">Reference proteome</keyword>
<dbReference type="InterPro" id="IPR015422">
    <property type="entry name" value="PyrdxlP-dep_Trfase_small"/>
</dbReference>
<keyword evidence="11" id="KW-0585">Phenylalanine catabolism</keyword>
<dbReference type="NCBIfam" id="TIGR01264">
    <property type="entry name" value="tyr_amTase_E"/>
    <property type="match status" value="1"/>
</dbReference>
<evidence type="ECO:0000256" key="9">
    <source>
        <dbReference type="ARBA" id="ARBA00022878"/>
    </source>
</evidence>
<comment type="pathway">
    <text evidence="2">Amino-acid degradation; L-phenylalanine degradation; acetoacetate and fumarate from L-phenylalanine: step 2/6.</text>
</comment>
<comment type="catalytic activity">
    <reaction evidence="13">
        <text>L-tyrosine + 2-oxoglutarate = 3-(4-hydroxyphenyl)pyruvate + L-glutamate</text>
        <dbReference type="Rhea" id="RHEA:15093"/>
        <dbReference type="ChEBI" id="CHEBI:16810"/>
        <dbReference type="ChEBI" id="CHEBI:29985"/>
        <dbReference type="ChEBI" id="CHEBI:36242"/>
        <dbReference type="ChEBI" id="CHEBI:58315"/>
        <dbReference type="EC" id="2.6.1.5"/>
    </reaction>
</comment>
<evidence type="ECO:0000256" key="12">
    <source>
        <dbReference type="ARBA" id="ARBA00031696"/>
    </source>
</evidence>
<comment type="caution">
    <text evidence="17">The sequence shown here is derived from an EMBL/GenBank/DDBJ whole genome shotgun (WGS) entry which is preliminary data.</text>
</comment>
<dbReference type="Proteomes" id="UP000266673">
    <property type="component" value="Unassembled WGS sequence"/>
</dbReference>
<evidence type="ECO:0000256" key="8">
    <source>
        <dbReference type="ARBA" id="ARBA00022679"/>
    </source>
</evidence>
<protein>
    <recommendedName>
        <fullName evidence="6">Tyrosine aminotransferase</fullName>
        <ecNumber evidence="5">2.6.1.5</ecNumber>
    </recommendedName>
    <alternativeName>
        <fullName evidence="12">L-tyrosine:2-oxoglutarate aminotransferase</fullName>
    </alternativeName>
</protein>
<evidence type="ECO:0000256" key="10">
    <source>
        <dbReference type="ARBA" id="ARBA00022898"/>
    </source>
</evidence>
<dbReference type="GO" id="GO:0030170">
    <property type="term" value="F:pyridoxal phosphate binding"/>
    <property type="evidence" value="ECO:0007669"/>
    <property type="project" value="InterPro"/>
</dbReference>
<dbReference type="EMBL" id="QKWP01000877">
    <property type="protein sequence ID" value="RIB13950.1"/>
    <property type="molecule type" value="Genomic_DNA"/>
</dbReference>
<dbReference type="SUPFAM" id="SSF53383">
    <property type="entry name" value="PLP-dependent transferases"/>
    <property type="match status" value="1"/>
</dbReference>
<dbReference type="CDD" id="cd00609">
    <property type="entry name" value="AAT_like"/>
    <property type="match status" value="1"/>
</dbReference>
<keyword evidence="10 14" id="KW-0663">Pyridoxal phosphate</keyword>
<dbReference type="PANTHER" id="PTHR45744:SF2">
    <property type="entry name" value="TYROSINE AMINOTRANSFERASE"/>
    <property type="match status" value="1"/>
</dbReference>
<dbReference type="GO" id="GO:0006559">
    <property type="term" value="P:L-phenylalanine catabolic process"/>
    <property type="evidence" value="ECO:0007669"/>
    <property type="project" value="UniProtKB-UniPathway"/>
</dbReference>
<comment type="similarity">
    <text evidence="3 14">Belongs to the class-I pyridoxal-phosphate-dependent aminotransferase family.</text>
</comment>
<dbReference type="GO" id="GO:0006572">
    <property type="term" value="P:L-tyrosine catabolic process"/>
    <property type="evidence" value="ECO:0007669"/>
    <property type="project" value="UniProtKB-KW"/>
</dbReference>
<evidence type="ECO:0000256" key="7">
    <source>
        <dbReference type="ARBA" id="ARBA00022576"/>
    </source>
</evidence>
<keyword evidence="7 17" id="KW-0032">Aminotransferase</keyword>
<dbReference type="PROSITE" id="PS00105">
    <property type="entry name" value="AA_TRANSFER_CLASS_1"/>
    <property type="match status" value="1"/>
</dbReference>
<dbReference type="Gene3D" id="3.90.1150.10">
    <property type="entry name" value="Aspartate Aminotransferase, domain 1"/>
    <property type="match status" value="1"/>
</dbReference>
<gene>
    <name evidence="17" type="ORF">C2G38_2144306</name>
</gene>
<evidence type="ECO:0000256" key="4">
    <source>
        <dbReference type="ARBA" id="ARBA00011738"/>
    </source>
</evidence>
<comment type="subunit">
    <text evidence="4">Homodimer.</text>
</comment>
<dbReference type="InterPro" id="IPR015424">
    <property type="entry name" value="PyrdxlP-dep_Trfase"/>
</dbReference>
<evidence type="ECO:0000256" key="14">
    <source>
        <dbReference type="PIRNR" id="PIRNR000517"/>
    </source>
</evidence>
<sequence length="426" mass="47812">MSVNDRTEDALNNKVKNVMTSRSKWHVPASIVSKRTVNPIRETVFNMRAKPNPDKELISLALGDPTIFGNFKIHESCIDAVIKQLQSYKANGYLPAFGCEEARKALAEKFSTEDAPLTIRDIVLGSGASDALNLAIGALCNEGQNILLPRPGFSIYQTISQSKGIECRYYDLLPDRNWEIDLDQLITLIDDKTACIVINNPSNPCGSNFSRQHLESIIQVCETYKLVIIADEIYEDMVFGSTKFYPIASLTKSVPILKVSGLAKRFLVPGWRVGWVFIYDQNGILDEIRDALLSLSNIILGANSLIQHSIPDILFNTPDEFYQDTINQCERSASVSASVLSEIRGLHVIVPQGAMYMMIGINIEEFKGIKDDVEFAAKLLEEESVMCLPGQCFHYPNYMRITLTPPIEKLKEACDRIREFCIRHHI</sequence>
<dbReference type="InterPro" id="IPR004838">
    <property type="entry name" value="NHTrfase_class1_PyrdxlP-BS"/>
</dbReference>
<dbReference type="STRING" id="44941.A0A397UUL0"/>
<reference evidence="17 18" key="1">
    <citation type="submission" date="2018-06" db="EMBL/GenBank/DDBJ databases">
        <title>Comparative genomics reveals the genomic features of Rhizophagus irregularis, R. cerebriforme, R. diaphanum and Gigaspora rosea, and their symbiotic lifestyle signature.</title>
        <authorList>
            <person name="Morin E."/>
            <person name="San Clemente H."/>
            <person name="Chen E.C.H."/>
            <person name="De La Providencia I."/>
            <person name="Hainaut M."/>
            <person name="Kuo A."/>
            <person name="Kohler A."/>
            <person name="Murat C."/>
            <person name="Tang N."/>
            <person name="Roy S."/>
            <person name="Loubradou J."/>
            <person name="Henrissat B."/>
            <person name="Grigoriev I.V."/>
            <person name="Corradi N."/>
            <person name="Roux C."/>
            <person name="Martin F.M."/>
        </authorList>
    </citation>
    <scope>NUCLEOTIDE SEQUENCE [LARGE SCALE GENOMIC DNA]</scope>
    <source>
        <strain evidence="17 18">DAOM 194757</strain>
    </source>
</reference>
<dbReference type="Gene3D" id="3.40.640.10">
    <property type="entry name" value="Type I PLP-dependent aspartate aminotransferase-like (Major domain)"/>
    <property type="match status" value="1"/>
</dbReference>
<organism evidence="17 18">
    <name type="scientific">Gigaspora rosea</name>
    <dbReference type="NCBI Taxonomy" id="44941"/>
    <lineage>
        <taxon>Eukaryota</taxon>
        <taxon>Fungi</taxon>
        <taxon>Fungi incertae sedis</taxon>
        <taxon>Mucoromycota</taxon>
        <taxon>Glomeromycotina</taxon>
        <taxon>Glomeromycetes</taxon>
        <taxon>Diversisporales</taxon>
        <taxon>Gigasporaceae</taxon>
        <taxon>Gigaspora</taxon>
    </lineage>
</organism>
<dbReference type="OrthoDB" id="7042322at2759"/>
<dbReference type="InterPro" id="IPR005957">
    <property type="entry name" value="Tyrosine_aminoTrfase"/>
</dbReference>
<evidence type="ECO:0000259" key="16">
    <source>
        <dbReference type="Pfam" id="PF00155"/>
    </source>
</evidence>
<dbReference type="UniPathway" id="UPA00139">
    <property type="reaction ID" value="UER00338"/>
</dbReference>
<dbReference type="GO" id="GO:0004838">
    <property type="term" value="F:L-tyrosine-2-oxoglutarate transaminase activity"/>
    <property type="evidence" value="ECO:0007669"/>
    <property type="project" value="InterPro"/>
</dbReference>
<evidence type="ECO:0000256" key="6">
    <source>
        <dbReference type="ARBA" id="ARBA00015959"/>
    </source>
</evidence>
<evidence type="ECO:0000256" key="5">
    <source>
        <dbReference type="ARBA" id="ARBA00012749"/>
    </source>
</evidence>
<comment type="cofactor">
    <cofactor evidence="1 14 15">
        <name>pyridoxal 5'-phosphate</name>
        <dbReference type="ChEBI" id="CHEBI:597326"/>
    </cofactor>
</comment>
<evidence type="ECO:0000256" key="15">
    <source>
        <dbReference type="PIRSR" id="PIRSR000517-1"/>
    </source>
</evidence>
<feature type="domain" description="Aminotransferase class I/classII large" evidence="16">
    <location>
        <begin position="56"/>
        <end position="417"/>
    </location>
</feature>
<name>A0A397UUL0_9GLOM</name>
<proteinExistence type="inferred from homology"/>
<dbReference type="AlphaFoldDB" id="A0A397UUL0"/>
<accession>A0A397UUL0</accession>
<evidence type="ECO:0000313" key="18">
    <source>
        <dbReference type="Proteomes" id="UP000266673"/>
    </source>
</evidence>
<dbReference type="PANTHER" id="PTHR45744">
    <property type="entry name" value="TYROSINE AMINOTRANSFERASE"/>
    <property type="match status" value="1"/>
</dbReference>
<feature type="modified residue" description="N6-(pyridoxal phosphate)lysine" evidence="15">
    <location>
        <position position="264"/>
    </location>
</feature>
<evidence type="ECO:0000256" key="3">
    <source>
        <dbReference type="ARBA" id="ARBA00007441"/>
    </source>
</evidence>
<evidence type="ECO:0000313" key="17">
    <source>
        <dbReference type="EMBL" id="RIB13950.1"/>
    </source>
</evidence>
<keyword evidence="8 17" id="KW-0808">Transferase</keyword>
<dbReference type="EC" id="2.6.1.5" evidence="5"/>
<dbReference type="Pfam" id="PF00155">
    <property type="entry name" value="Aminotran_1_2"/>
    <property type="match status" value="1"/>
</dbReference>
<evidence type="ECO:0000256" key="13">
    <source>
        <dbReference type="ARBA" id="ARBA00047798"/>
    </source>
</evidence>